<protein>
    <submittedName>
        <fullName evidence="2">Uncharacterized protein</fullName>
    </submittedName>
</protein>
<proteinExistence type="predicted"/>
<organism evidence="2 3">
    <name type="scientific">Luteolibacter flavescens</name>
    <dbReference type="NCBI Taxonomy" id="1859460"/>
    <lineage>
        <taxon>Bacteria</taxon>
        <taxon>Pseudomonadati</taxon>
        <taxon>Verrucomicrobiota</taxon>
        <taxon>Verrucomicrobiia</taxon>
        <taxon>Verrucomicrobiales</taxon>
        <taxon>Verrucomicrobiaceae</taxon>
        <taxon>Luteolibacter</taxon>
    </lineage>
</organism>
<evidence type="ECO:0000256" key="1">
    <source>
        <dbReference type="SAM" id="MobiDB-lite"/>
    </source>
</evidence>
<feature type="region of interest" description="Disordered" evidence="1">
    <location>
        <begin position="1"/>
        <end position="26"/>
    </location>
</feature>
<accession>A0ABT3FK86</accession>
<sequence length="62" mass="6601">MSLEKKAVPPVSKPVQPIRLRPSSSDYATAARTTADAMGLTGTAASKSKPNERVLWLTNSES</sequence>
<evidence type="ECO:0000313" key="2">
    <source>
        <dbReference type="EMBL" id="MCW1883966.1"/>
    </source>
</evidence>
<comment type="caution">
    <text evidence="2">The sequence shown here is derived from an EMBL/GenBank/DDBJ whole genome shotgun (WGS) entry which is preliminary data.</text>
</comment>
<keyword evidence="3" id="KW-1185">Reference proteome</keyword>
<gene>
    <name evidence="2" type="ORF">OKA04_04450</name>
</gene>
<dbReference type="Proteomes" id="UP001207930">
    <property type="component" value="Unassembled WGS sequence"/>
</dbReference>
<dbReference type="EMBL" id="JAPDDS010000002">
    <property type="protein sequence ID" value="MCW1883966.1"/>
    <property type="molecule type" value="Genomic_DNA"/>
</dbReference>
<name>A0ABT3FK86_9BACT</name>
<reference evidence="2 3" key="1">
    <citation type="submission" date="2022-10" db="EMBL/GenBank/DDBJ databases">
        <title>Luteolibacter flavescens strain MCCC 1K03193, whole genome shotgun sequencing project.</title>
        <authorList>
            <person name="Zhao G."/>
            <person name="Shen L."/>
        </authorList>
    </citation>
    <scope>NUCLEOTIDE SEQUENCE [LARGE SCALE GENOMIC DNA]</scope>
    <source>
        <strain evidence="2 3">MCCC 1K03193</strain>
    </source>
</reference>
<evidence type="ECO:0000313" key="3">
    <source>
        <dbReference type="Proteomes" id="UP001207930"/>
    </source>
</evidence>